<evidence type="ECO:0000256" key="4">
    <source>
        <dbReference type="ARBA" id="ARBA00023125"/>
    </source>
</evidence>
<evidence type="ECO:0000256" key="1">
    <source>
        <dbReference type="ARBA" id="ARBA00004123"/>
    </source>
</evidence>
<dbReference type="InterPro" id="IPR011598">
    <property type="entry name" value="bHLH_dom"/>
</dbReference>
<dbReference type="InterPro" id="IPR036638">
    <property type="entry name" value="HLH_DNA-bd_sf"/>
</dbReference>
<dbReference type="FunFam" id="4.10.280.10:FF:000085">
    <property type="entry name" value="Transcription factor bHLH126"/>
    <property type="match status" value="1"/>
</dbReference>
<sequence>MNQSDHQQNMAKDDDDEQKKMMHREIERQRRQEMTTLCASLRSLLPLEYIKGKRAVSEHMNGAVSYIKDLQKRIEELRVNRDELKKLLDPISFEETSSSSAPPASAVVRPCLDGFEVVVSAGIGVQALRLSRVLELLLEEGLDVISCVSTKVDGGFIHIIQTEVIGDLTILDTSALQQKLNEEI</sequence>
<dbReference type="SUPFAM" id="SSF47459">
    <property type="entry name" value="HLH, helix-loop-helix DNA-binding domain"/>
    <property type="match status" value="1"/>
</dbReference>
<dbReference type="PANTHER" id="PTHR13935">
    <property type="entry name" value="ACHAETE-SCUTE TRANSCRIPTION FACTOR-RELATED"/>
    <property type="match status" value="1"/>
</dbReference>
<dbReference type="AlphaFoldDB" id="A0AAV5IZ22"/>
<name>A0AAV5IZ22_9ROSI</name>
<organism evidence="9 10">
    <name type="scientific">Rubroshorea leprosula</name>
    <dbReference type="NCBI Taxonomy" id="152421"/>
    <lineage>
        <taxon>Eukaryota</taxon>
        <taxon>Viridiplantae</taxon>
        <taxon>Streptophyta</taxon>
        <taxon>Embryophyta</taxon>
        <taxon>Tracheophyta</taxon>
        <taxon>Spermatophyta</taxon>
        <taxon>Magnoliopsida</taxon>
        <taxon>eudicotyledons</taxon>
        <taxon>Gunneridae</taxon>
        <taxon>Pentapetalae</taxon>
        <taxon>rosids</taxon>
        <taxon>malvids</taxon>
        <taxon>Malvales</taxon>
        <taxon>Dipterocarpaceae</taxon>
        <taxon>Rubroshorea</taxon>
    </lineage>
</organism>
<dbReference type="PROSITE" id="PS50888">
    <property type="entry name" value="BHLH"/>
    <property type="match status" value="1"/>
</dbReference>
<dbReference type="GO" id="GO:0090575">
    <property type="term" value="C:RNA polymerase II transcription regulator complex"/>
    <property type="evidence" value="ECO:0007669"/>
    <property type="project" value="TreeGrafter"/>
</dbReference>
<keyword evidence="3" id="KW-0805">Transcription regulation</keyword>
<dbReference type="SMART" id="SM00353">
    <property type="entry name" value="HLH"/>
    <property type="match status" value="1"/>
</dbReference>
<dbReference type="Proteomes" id="UP001054252">
    <property type="component" value="Unassembled WGS sequence"/>
</dbReference>
<gene>
    <name evidence="9" type="ORF">SLEP1_g17114</name>
</gene>
<feature type="region of interest" description="Disordered" evidence="7">
    <location>
        <begin position="1"/>
        <end position="22"/>
    </location>
</feature>
<evidence type="ECO:0000256" key="5">
    <source>
        <dbReference type="ARBA" id="ARBA00023163"/>
    </source>
</evidence>
<dbReference type="GO" id="GO:0000977">
    <property type="term" value="F:RNA polymerase II transcription regulatory region sequence-specific DNA binding"/>
    <property type="evidence" value="ECO:0007669"/>
    <property type="project" value="TreeGrafter"/>
</dbReference>
<dbReference type="GO" id="GO:0046983">
    <property type="term" value="F:protein dimerization activity"/>
    <property type="evidence" value="ECO:0007669"/>
    <property type="project" value="InterPro"/>
</dbReference>
<evidence type="ECO:0000256" key="7">
    <source>
        <dbReference type="SAM" id="MobiDB-lite"/>
    </source>
</evidence>
<keyword evidence="5" id="KW-0804">Transcription</keyword>
<dbReference type="Pfam" id="PF00010">
    <property type="entry name" value="HLH"/>
    <property type="match status" value="1"/>
</dbReference>
<dbReference type="Gene3D" id="4.10.280.10">
    <property type="entry name" value="Helix-loop-helix DNA-binding domain"/>
    <property type="match status" value="1"/>
</dbReference>
<evidence type="ECO:0000259" key="8">
    <source>
        <dbReference type="PROSITE" id="PS50888"/>
    </source>
</evidence>
<protein>
    <recommendedName>
        <fullName evidence="8">BHLH domain-containing protein</fullName>
    </recommendedName>
</protein>
<dbReference type="EMBL" id="BPVZ01000022">
    <property type="protein sequence ID" value="GKV05069.1"/>
    <property type="molecule type" value="Genomic_DNA"/>
</dbReference>
<evidence type="ECO:0000256" key="6">
    <source>
        <dbReference type="ARBA" id="ARBA00023242"/>
    </source>
</evidence>
<dbReference type="GO" id="GO:0000981">
    <property type="term" value="F:DNA-binding transcription factor activity, RNA polymerase II-specific"/>
    <property type="evidence" value="ECO:0007669"/>
    <property type="project" value="TreeGrafter"/>
</dbReference>
<comment type="subcellular location">
    <subcellularLocation>
        <location evidence="1">Nucleus</location>
    </subcellularLocation>
</comment>
<keyword evidence="4" id="KW-0238">DNA-binding</keyword>
<accession>A0AAV5IZ22</accession>
<evidence type="ECO:0000256" key="2">
    <source>
        <dbReference type="ARBA" id="ARBA00011738"/>
    </source>
</evidence>
<proteinExistence type="predicted"/>
<evidence type="ECO:0000313" key="9">
    <source>
        <dbReference type="EMBL" id="GKV05069.1"/>
    </source>
</evidence>
<keyword evidence="10" id="KW-1185">Reference proteome</keyword>
<feature type="domain" description="BHLH" evidence="8">
    <location>
        <begin position="18"/>
        <end position="70"/>
    </location>
</feature>
<feature type="compositionally biased region" description="Polar residues" evidence="7">
    <location>
        <begin position="1"/>
        <end position="10"/>
    </location>
</feature>
<reference evidence="9 10" key="1">
    <citation type="journal article" date="2021" name="Commun. Biol.">
        <title>The genome of Shorea leprosula (Dipterocarpaceae) highlights the ecological relevance of drought in aseasonal tropical rainforests.</title>
        <authorList>
            <person name="Ng K.K.S."/>
            <person name="Kobayashi M.J."/>
            <person name="Fawcett J.A."/>
            <person name="Hatakeyama M."/>
            <person name="Paape T."/>
            <person name="Ng C.H."/>
            <person name="Ang C.C."/>
            <person name="Tnah L.H."/>
            <person name="Lee C.T."/>
            <person name="Nishiyama T."/>
            <person name="Sese J."/>
            <person name="O'Brien M.J."/>
            <person name="Copetti D."/>
            <person name="Mohd Noor M.I."/>
            <person name="Ong R.C."/>
            <person name="Putra M."/>
            <person name="Sireger I.Z."/>
            <person name="Indrioko S."/>
            <person name="Kosugi Y."/>
            <person name="Izuno A."/>
            <person name="Isagi Y."/>
            <person name="Lee S.L."/>
            <person name="Shimizu K.K."/>
        </authorList>
    </citation>
    <scope>NUCLEOTIDE SEQUENCE [LARGE SCALE GENOMIC DNA]</scope>
    <source>
        <strain evidence="9">214</strain>
    </source>
</reference>
<evidence type="ECO:0000313" key="10">
    <source>
        <dbReference type="Proteomes" id="UP001054252"/>
    </source>
</evidence>
<keyword evidence="6" id="KW-0539">Nucleus</keyword>
<evidence type="ECO:0000256" key="3">
    <source>
        <dbReference type="ARBA" id="ARBA00023015"/>
    </source>
</evidence>
<dbReference type="PANTHER" id="PTHR13935:SF106">
    <property type="entry name" value="ACHAETE-SCUTE COMPLEX PROTEIN T5-RELATED"/>
    <property type="match status" value="1"/>
</dbReference>
<comment type="subunit">
    <text evidence="2">Homodimer.</text>
</comment>
<dbReference type="InterPro" id="IPR015660">
    <property type="entry name" value="MASH1/Ascl1a-like"/>
</dbReference>
<comment type="caution">
    <text evidence="9">The sequence shown here is derived from an EMBL/GenBank/DDBJ whole genome shotgun (WGS) entry which is preliminary data.</text>
</comment>
<dbReference type="CDD" id="cd18914">
    <property type="entry name" value="bHLH_AtORG2_like"/>
    <property type="match status" value="1"/>
</dbReference>